<organism evidence="1 2">
    <name type="scientific">Dyadobacter luteus</name>
    <dbReference type="NCBI Taxonomy" id="2259619"/>
    <lineage>
        <taxon>Bacteria</taxon>
        <taxon>Pseudomonadati</taxon>
        <taxon>Bacteroidota</taxon>
        <taxon>Cytophagia</taxon>
        <taxon>Cytophagales</taxon>
        <taxon>Spirosomataceae</taxon>
        <taxon>Dyadobacter</taxon>
    </lineage>
</organism>
<dbReference type="Proteomes" id="UP000256373">
    <property type="component" value="Unassembled WGS sequence"/>
</dbReference>
<evidence type="ECO:0000313" key="2">
    <source>
        <dbReference type="Proteomes" id="UP000256373"/>
    </source>
</evidence>
<dbReference type="EMBL" id="QNUL01000028">
    <property type="protein sequence ID" value="REA57408.1"/>
    <property type="molecule type" value="Genomic_DNA"/>
</dbReference>
<dbReference type="AlphaFoldDB" id="A0A3D8Y4R4"/>
<dbReference type="RefSeq" id="WP_115833485.1">
    <property type="nucleotide sequence ID" value="NZ_QNUL01000028.1"/>
</dbReference>
<protein>
    <submittedName>
        <fullName evidence="1">Uncharacterized protein</fullName>
    </submittedName>
</protein>
<accession>A0A3D8Y4R4</accession>
<comment type="caution">
    <text evidence="1">The sequence shown here is derived from an EMBL/GenBank/DDBJ whole genome shotgun (WGS) entry which is preliminary data.</text>
</comment>
<gene>
    <name evidence="1" type="ORF">DSL64_23940</name>
</gene>
<sequence length="80" mass="9041">MQNEQPIQIPVEYKGEELTIDGRLVSFGYTYKLYLTIGETEVVFEKDDSQQYRALIETPVDGKTLDSGLINAVIEVLDSL</sequence>
<name>A0A3D8Y4R4_9BACT</name>
<keyword evidence="2" id="KW-1185">Reference proteome</keyword>
<reference evidence="1 2" key="1">
    <citation type="submission" date="2018-07" db="EMBL/GenBank/DDBJ databases">
        <title>Dyadobacter roseus sp. nov., isolated from rose rhizosphere soil.</title>
        <authorList>
            <person name="Chen L."/>
        </authorList>
    </citation>
    <scope>NUCLEOTIDE SEQUENCE [LARGE SCALE GENOMIC DNA]</scope>
    <source>
        <strain evidence="1 2">RS19</strain>
    </source>
</reference>
<evidence type="ECO:0000313" key="1">
    <source>
        <dbReference type="EMBL" id="REA57408.1"/>
    </source>
</evidence>
<proteinExistence type="predicted"/>
<dbReference type="OrthoDB" id="675660at2"/>